<proteinExistence type="inferred from homology"/>
<dbReference type="Proteomes" id="UP001147653">
    <property type="component" value="Unassembled WGS sequence"/>
</dbReference>
<dbReference type="GO" id="GO:0004252">
    <property type="term" value="F:serine-type endopeptidase activity"/>
    <property type="evidence" value="ECO:0007669"/>
    <property type="project" value="InterPro"/>
</dbReference>
<evidence type="ECO:0000313" key="6">
    <source>
        <dbReference type="Proteomes" id="UP001147653"/>
    </source>
</evidence>
<protein>
    <submittedName>
        <fullName evidence="5">S8 family serine peptidase</fullName>
    </submittedName>
</protein>
<organism evidence="5 6">
    <name type="scientific">Solirubrobacter phytolaccae</name>
    <dbReference type="NCBI Taxonomy" id="1404360"/>
    <lineage>
        <taxon>Bacteria</taxon>
        <taxon>Bacillati</taxon>
        <taxon>Actinomycetota</taxon>
        <taxon>Thermoleophilia</taxon>
        <taxon>Solirubrobacterales</taxon>
        <taxon>Solirubrobacteraceae</taxon>
        <taxon>Solirubrobacter</taxon>
    </lineage>
</organism>
<evidence type="ECO:0000256" key="3">
    <source>
        <dbReference type="SAM" id="SignalP"/>
    </source>
</evidence>
<dbReference type="GO" id="GO:0006508">
    <property type="term" value="P:proteolysis"/>
    <property type="evidence" value="ECO:0007669"/>
    <property type="project" value="InterPro"/>
</dbReference>
<feature type="region of interest" description="Disordered" evidence="2">
    <location>
        <begin position="104"/>
        <end position="123"/>
    </location>
</feature>
<feature type="signal peptide" evidence="3">
    <location>
        <begin position="1"/>
        <end position="23"/>
    </location>
</feature>
<comment type="caution">
    <text evidence="1">Lacks conserved residue(s) required for the propagation of feature annotation.</text>
</comment>
<comment type="similarity">
    <text evidence="1">Belongs to the peptidase S8 family.</text>
</comment>
<dbReference type="EMBL" id="JAPDDP010000014">
    <property type="protein sequence ID" value="MDA0180624.1"/>
    <property type="molecule type" value="Genomic_DNA"/>
</dbReference>
<dbReference type="InterPro" id="IPR036852">
    <property type="entry name" value="Peptidase_S8/S53_dom_sf"/>
</dbReference>
<sequence>MSVRNLVVATLLLLALLPASAHAVELEVKLAPATSKSAVRAAVGGGALTPLVTGVDFEALEAKARRRTGRPLPDMAAWHRLTLPPGADADAAIRALLTSGRATEAAVAPEPAPPPQVPATDDFTSLQGYLRPAPAGIDSAFAQRDPRTRGKGVRIVDLEYYWTAEHEDLQLDPIATDLGKTTYVQYPNFADEHGTAVFGELVAKDNGFGVTGGVPDATMHGISPVNAAGSYVPAAALTYAGQFLSPGDVVLIEQQTPGPAGGTKYVPLEWNQASFDAIKALSALGIVVMETGGNGGEDLDSAPMLGRFDRSVRDSGAIIGGAGNSTSRAALSFSSHGTRVDLQGWGDSVTTTGSTGNLFGPSLTRRYTNAFNGTSSAGPIVVNAIVAVQSYLKATGQAPYTSAQLRELLRRTGTPQAGTRRIGPLPNVAAALKAIEVDAPTVTLTIADQTVSVAAEDGWGTAVRSLEYRVGEGAWTPYTSPVAVPQGGAVQARATDANGNVGAASLTVPGPPPPPRAEPPALTLVLGPTASFGTFTPGVDRVYTATTSLAATPGAQLTVSGPGFLAGEAGRLARPVQVAVGDAAVTFTQAIGAREVLRTGTYSATATFSLSTAAP</sequence>
<dbReference type="InterPro" id="IPR000209">
    <property type="entry name" value="Peptidase_S8/S53_dom"/>
</dbReference>
<dbReference type="RefSeq" id="WP_270024939.1">
    <property type="nucleotide sequence ID" value="NZ_JAPDDP010000014.1"/>
</dbReference>
<keyword evidence="3" id="KW-0732">Signal</keyword>
<evidence type="ECO:0000256" key="1">
    <source>
        <dbReference type="PROSITE-ProRule" id="PRU01240"/>
    </source>
</evidence>
<evidence type="ECO:0000313" key="5">
    <source>
        <dbReference type="EMBL" id="MDA0180624.1"/>
    </source>
</evidence>
<dbReference type="Gene3D" id="3.40.50.200">
    <property type="entry name" value="Peptidase S8/S53 domain"/>
    <property type="match status" value="1"/>
</dbReference>
<name>A0A9X3N8Z7_9ACTN</name>
<accession>A0A9X3N8Z7</accession>
<dbReference type="Pfam" id="PF00082">
    <property type="entry name" value="Peptidase_S8"/>
    <property type="match status" value="1"/>
</dbReference>
<dbReference type="PROSITE" id="PS51892">
    <property type="entry name" value="SUBTILASE"/>
    <property type="match status" value="1"/>
</dbReference>
<keyword evidence="6" id="KW-1185">Reference proteome</keyword>
<evidence type="ECO:0000256" key="2">
    <source>
        <dbReference type="SAM" id="MobiDB-lite"/>
    </source>
</evidence>
<evidence type="ECO:0000259" key="4">
    <source>
        <dbReference type="Pfam" id="PF00082"/>
    </source>
</evidence>
<comment type="caution">
    <text evidence="5">The sequence shown here is derived from an EMBL/GenBank/DDBJ whole genome shotgun (WGS) entry which is preliminary data.</text>
</comment>
<feature type="domain" description="Peptidase S8/S53" evidence="4">
    <location>
        <begin position="188"/>
        <end position="413"/>
    </location>
</feature>
<feature type="chain" id="PRO_5040977510" evidence="3">
    <location>
        <begin position="24"/>
        <end position="615"/>
    </location>
</feature>
<dbReference type="AlphaFoldDB" id="A0A9X3N8Z7"/>
<gene>
    <name evidence="5" type="ORF">OJ997_10005</name>
</gene>
<dbReference type="SUPFAM" id="SSF52743">
    <property type="entry name" value="Subtilisin-like"/>
    <property type="match status" value="1"/>
</dbReference>
<reference evidence="5" key="1">
    <citation type="submission" date="2022-10" db="EMBL/GenBank/DDBJ databases">
        <title>The WGS of Solirubrobacter phytolaccae KCTC 29190.</title>
        <authorList>
            <person name="Jiang Z."/>
        </authorList>
    </citation>
    <scope>NUCLEOTIDE SEQUENCE</scope>
    <source>
        <strain evidence="5">KCTC 29190</strain>
    </source>
</reference>